<dbReference type="SUPFAM" id="SSF57756">
    <property type="entry name" value="Retrovirus zinc finger-like domains"/>
    <property type="match status" value="1"/>
</dbReference>
<dbReference type="InterPro" id="IPR001878">
    <property type="entry name" value="Znf_CCHC"/>
</dbReference>
<dbReference type="PROSITE" id="PS51752">
    <property type="entry name" value="JACALIN_LECTIN"/>
    <property type="match status" value="1"/>
</dbReference>
<dbReference type="SMART" id="SM00343">
    <property type="entry name" value="ZnF_C2HC"/>
    <property type="match status" value="1"/>
</dbReference>
<keyword evidence="1" id="KW-0507">mRNA processing</keyword>
<dbReference type="Pfam" id="PF00098">
    <property type="entry name" value="zf-CCHC"/>
    <property type="match status" value="1"/>
</dbReference>
<accession>A0A0K6FP20</accession>
<evidence type="ECO:0000256" key="1">
    <source>
        <dbReference type="ARBA" id="ARBA00022664"/>
    </source>
</evidence>
<dbReference type="EMBL" id="CYGV01000280">
    <property type="protein sequence ID" value="CUA67971.1"/>
    <property type="molecule type" value="Genomic_DNA"/>
</dbReference>
<feature type="domain" description="Jacalin-type lectin" evidence="5">
    <location>
        <begin position="280"/>
        <end position="422"/>
    </location>
</feature>
<feature type="domain" description="CCHC-type" evidence="4">
    <location>
        <begin position="920"/>
        <end position="935"/>
    </location>
</feature>
<dbReference type="Proteomes" id="UP000044841">
    <property type="component" value="Unassembled WGS sequence"/>
</dbReference>
<name>A0A0K6FP20_9AGAM</name>
<protein>
    <submittedName>
        <fullName evidence="6">Type VI secretion system protein ImpL</fullName>
    </submittedName>
</protein>
<dbReference type="PANTHER" id="PTHR47481">
    <property type="match status" value="1"/>
</dbReference>
<evidence type="ECO:0000313" key="6">
    <source>
        <dbReference type="EMBL" id="CUA67971.1"/>
    </source>
</evidence>
<proteinExistence type="predicted"/>
<dbReference type="Gene3D" id="4.10.60.10">
    <property type="entry name" value="Zinc finger, CCHC-type"/>
    <property type="match status" value="1"/>
</dbReference>
<feature type="region of interest" description="Disordered" evidence="3">
    <location>
        <begin position="896"/>
        <end position="918"/>
    </location>
</feature>
<dbReference type="InterPro" id="IPR036404">
    <property type="entry name" value="Jacalin-like_lectin_dom_sf"/>
</dbReference>
<dbReference type="GO" id="GO:0008270">
    <property type="term" value="F:zinc ion binding"/>
    <property type="evidence" value="ECO:0007669"/>
    <property type="project" value="UniProtKB-KW"/>
</dbReference>
<feature type="compositionally biased region" description="Polar residues" evidence="3">
    <location>
        <begin position="896"/>
        <end position="910"/>
    </location>
</feature>
<evidence type="ECO:0000256" key="3">
    <source>
        <dbReference type="SAM" id="MobiDB-lite"/>
    </source>
</evidence>
<dbReference type="GO" id="GO:0003676">
    <property type="term" value="F:nucleic acid binding"/>
    <property type="evidence" value="ECO:0007669"/>
    <property type="project" value="InterPro"/>
</dbReference>
<evidence type="ECO:0000313" key="7">
    <source>
        <dbReference type="Proteomes" id="UP000044841"/>
    </source>
</evidence>
<dbReference type="GO" id="GO:0006397">
    <property type="term" value="P:mRNA processing"/>
    <property type="evidence" value="ECO:0007669"/>
    <property type="project" value="UniProtKB-KW"/>
</dbReference>
<gene>
    <name evidence="6" type="ORF">RSOLAG22IIIB_07654</name>
</gene>
<feature type="compositionally biased region" description="Low complexity" evidence="3">
    <location>
        <begin position="972"/>
        <end position="990"/>
    </location>
</feature>
<keyword evidence="2" id="KW-0863">Zinc-finger</keyword>
<feature type="region of interest" description="Disordered" evidence="3">
    <location>
        <begin position="950"/>
        <end position="991"/>
    </location>
</feature>
<dbReference type="Pfam" id="PF14223">
    <property type="entry name" value="Retrotran_gag_2"/>
    <property type="match status" value="1"/>
</dbReference>
<dbReference type="PROSITE" id="PS50158">
    <property type="entry name" value="ZF_CCHC"/>
    <property type="match status" value="1"/>
</dbReference>
<keyword evidence="2" id="KW-0862">Zinc</keyword>
<organism evidence="6 7">
    <name type="scientific">Rhizoctonia solani</name>
    <dbReference type="NCBI Taxonomy" id="456999"/>
    <lineage>
        <taxon>Eukaryota</taxon>
        <taxon>Fungi</taxon>
        <taxon>Dikarya</taxon>
        <taxon>Basidiomycota</taxon>
        <taxon>Agaricomycotina</taxon>
        <taxon>Agaricomycetes</taxon>
        <taxon>Cantharellales</taxon>
        <taxon>Ceratobasidiaceae</taxon>
        <taxon>Rhizoctonia</taxon>
    </lineage>
</organism>
<feature type="region of interest" description="Disordered" evidence="3">
    <location>
        <begin position="542"/>
        <end position="567"/>
    </location>
</feature>
<dbReference type="Gene3D" id="2.100.10.30">
    <property type="entry name" value="Jacalin-like lectin domain"/>
    <property type="match status" value="1"/>
</dbReference>
<evidence type="ECO:0000259" key="5">
    <source>
        <dbReference type="PROSITE" id="PS51752"/>
    </source>
</evidence>
<keyword evidence="7" id="KW-1185">Reference proteome</keyword>
<evidence type="ECO:0000259" key="4">
    <source>
        <dbReference type="PROSITE" id="PS50158"/>
    </source>
</evidence>
<keyword evidence="2" id="KW-0479">Metal-binding</keyword>
<sequence length="1561" mass="174837">MSNQPDQIPGYKLLERSDFLCGVTFNGPNRPYKCSRQVSRVRSNAFYVIPGCQDVSSEELYPANELDARHMHMGWPDPSALPARPWDNTYQDANTTSGTRNWVSRRMIVHRWTISLRKEDMVPVEGFVQAVEAALDEPSTAAQMEALLWVFAAWGEMIPLAVIVGASLAATGTLGSGQTLVGDSATFRPPNRGPDVMQMIDHSLDITGNFERRFESRIQGGCPEVFSSSGFNAWLSGAVNNSSSTTWEVVKVHNAIPITDILPKPLRQKSNRLFSYATMITRSPAIGMPIPFNFDGASLGVKDIKQINLWYTASMVRDISVVYTDGAVAGPYGLGRTPTNKITDSFVLTPGEFITHVFTWWNGNAVETIQFITNNSLVSPRYGDRDDTGEPVVSTGGGNGLLGFAGSTSTDRLLQVQAVWRSDVKAEYFRKVQMSTVNASGGLVFNDAEFLGDLATARISQIRFRNILQPIAGFQVTYTSKCGGAMVHQETPIRGTDTGTRDVWTLAEDEYIIKGYEPRYQPTTPPQSPPRAATACLTSSNAVSEELQPEWTDPEPTGAVEGPRSNVSTPESIEYLEWRLGHLEQDDPLFERVASALQEYRHTFEVPRSQALERDAELWADRQSILAELSARDNLHQLEDLPQEYPSPPPTPSFPYCIYYPSRPSTPVAMSSTILSDHYYKFPSLKGRENFHTWKIQMRDMFEEFELWPIVDGTTTRPATGASTPGGAHQMNATQLGTAQAEWDKKNRQALGIIRRRIESAPMTHVANATDAATAWSTLKRMYESIGTAAMTLLRNKFTSLRMNEGEDLEKHIQDARQILDELNVALVAEGADSIKDLEFIRQFLVSLPDSWSILVSVIDQTPETGDPDGVQLCQKIISRLLTEWHRRKAAGTANQSASVLWSGHRNQNRNPKDRRNVQCHNCGIMGHIARECRKPGGGAYRGAYTDQNRNFSNFRSDNQEQDNLQGRRNFRNNSYNNSSNGSNNPEFNNQQANLATQGTTTYDPEIAFAFCRPIFPSAFLRTLRTPYRPTINSQWSTQHNPATHNASRSWRPLASPQYFIQGSRNAYFSQQMPNPFASYDAPPFKQSSEVPSDDLEDEFLAVESPSEGEMGTESKPQATENCSITSELVPTHTSTLVLQSKVTETIEMNTRRSHAYKDTTTNDTEDRDKISEISHNHTCFDTPALDAINAVPQALARHDLDAHTIDITSACSHTLIDRPLHLETTEDFGQNGSHAMILRKAHYDKDQRIYPQQSCMDEFCLINHDHFTDPADISIFAQTFDSIAAFIVTYANKSLVCCTKGHIESIQGELTRPFKHKDIIKIIDVPENSPPISLTCNLTLVPITKENIRQAYLHTTHIDHLLWITRTICPDITVHLLAQFIEADNSTHTHITNQLSEYPVSPSNVDLNSNDNQPCELAAHLDFDHVSQVGPQFFSLAVLLDRIVTSSKQSTISLSTLELKRYATMKACQLAFWFRKVLFYPESHINNPTAIIVDKAAAIAYSNNRAYRTHTKHTNIRFQFQLVPDKISKKLIEIEPTPSRDNQVDALNSLFRIINFSRIH</sequence>
<feature type="compositionally biased region" description="Polar residues" evidence="3">
    <location>
        <begin position="950"/>
        <end position="967"/>
    </location>
</feature>
<dbReference type="SUPFAM" id="SSF51101">
    <property type="entry name" value="Mannose-binding lectins"/>
    <property type="match status" value="1"/>
</dbReference>
<dbReference type="SMART" id="SM00915">
    <property type="entry name" value="Jacalin"/>
    <property type="match status" value="1"/>
</dbReference>
<dbReference type="PANTHER" id="PTHR47481:SF7">
    <property type="entry name" value="CCHC-TYPE DOMAIN-CONTAINING PROTEIN"/>
    <property type="match status" value="1"/>
</dbReference>
<evidence type="ECO:0000256" key="2">
    <source>
        <dbReference type="PROSITE-ProRule" id="PRU00047"/>
    </source>
</evidence>
<dbReference type="CDD" id="cd09272">
    <property type="entry name" value="RNase_HI_RT_Ty1"/>
    <property type="match status" value="1"/>
</dbReference>
<reference evidence="6 7" key="1">
    <citation type="submission" date="2015-07" db="EMBL/GenBank/DDBJ databases">
        <authorList>
            <person name="Noorani M."/>
        </authorList>
    </citation>
    <scope>NUCLEOTIDE SEQUENCE [LARGE SCALE GENOMIC DNA]</scope>
    <source>
        <strain evidence="6">BBA 69670</strain>
    </source>
</reference>
<dbReference type="Pfam" id="PF01419">
    <property type="entry name" value="Jacalin"/>
    <property type="match status" value="1"/>
</dbReference>
<dbReference type="InterPro" id="IPR001229">
    <property type="entry name" value="Jacalin-like_lectin_dom"/>
</dbReference>
<dbReference type="InterPro" id="IPR036875">
    <property type="entry name" value="Znf_CCHC_sf"/>
</dbReference>